<reference evidence="1 2" key="1">
    <citation type="journal article" date="2019" name="Sci. Rep.">
        <title>Orb-weaving spider Araneus ventricosus genome elucidates the spidroin gene catalogue.</title>
        <authorList>
            <person name="Kono N."/>
            <person name="Nakamura H."/>
            <person name="Ohtoshi R."/>
            <person name="Moran D.A.P."/>
            <person name="Shinohara A."/>
            <person name="Yoshida Y."/>
            <person name="Fujiwara M."/>
            <person name="Mori M."/>
            <person name="Tomita M."/>
            <person name="Arakawa K."/>
        </authorList>
    </citation>
    <scope>NUCLEOTIDE SEQUENCE [LARGE SCALE GENOMIC DNA]</scope>
</reference>
<evidence type="ECO:0000313" key="2">
    <source>
        <dbReference type="Proteomes" id="UP000499080"/>
    </source>
</evidence>
<organism evidence="1 2">
    <name type="scientific">Araneus ventricosus</name>
    <name type="common">Orbweaver spider</name>
    <name type="synonym">Epeira ventricosa</name>
    <dbReference type="NCBI Taxonomy" id="182803"/>
    <lineage>
        <taxon>Eukaryota</taxon>
        <taxon>Metazoa</taxon>
        <taxon>Ecdysozoa</taxon>
        <taxon>Arthropoda</taxon>
        <taxon>Chelicerata</taxon>
        <taxon>Arachnida</taxon>
        <taxon>Araneae</taxon>
        <taxon>Araneomorphae</taxon>
        <taxon>Entelegynae</taxon>
        <taxon>Araneoidea</taxon>
        <taxon>Araneidae</taxon>
        <taxon>Araneus</taxon>
    </lineage>
</organism>
<dbReference type="AlphaFoldDB" id="A0A4Y2CXX0"/>
<dbReference type="EMBL" id="BGPR01000261">
    <property type="protein sequence ID" value="GBM08766.1"/>
    <property type="molecule type" value="Genomic_DNA"/>
</dbReference>
<accession>A0A4Y2CXX0</accession>
<name>A0A4Y2CXX0_ARAVE</name>
<proteinExistence type="predicted"/>
<sequence length="101" mass="11783">MYAWNPASRSIEAKWKRCLELEYFQSELGTLLATGLIDKEEKSSNFTFIGRDNFLIYQHLNTSSEKRKDSNAIIEALTKYFEPAVNVIHEKMYFYCSSVRG</sequence>
<gene>
    <name evidence="1" type="ORF">AVEN_968_1</name>
</gene>
<comment type="caution">
    <text evidence="1">The sequence shown here is derived from an EMBL/GenBank/DDBJ whole genome shotgun (WGS) entry which is preliminary data.</text>
</comment>
<protein>
    <submittedName>
        <fullName evidence="1">Uncharacterized protein</fullName>
    </submittedName>
</protein>
<keyword evidence="2" id="KW-1185">Reference proteome</keyword>
<evidence type="ECO:0000313" key="1">
    <source>
        <dbReference type="EMBL" id="GBM08766.1"/>
    </source>
</evidence>
<dbReference type="Proteomes" id="UP000499080">
    <property type="component" value="Unassembled WGS sequence"/>
</dbReference>